<reference evidence="3" key="2">
    <citation type="journal article" date="2017" name="Nat. Plants">
        <title>The Aegilops tauschii genome reveals multiple impacts of transposons.</title>
        <authorList>
            <person name="Zhao G."/>
            <person name="Zou C."/>
            <person name="Li K."/>
            <person name="Wang K."/>
            <person name="Li T."/>
            <person name="Gao L."/>
            <person name="Zhang X."/>
            <person name="Wang H."/>
            <person name="Yang Z."/>
            <person name="Liu X."/>
            <person name="Jiang W."/>
            <person name="Mao L."/>
            <person name="Kong X."/>
            <person name="Jiao Y."/>
            <person name="Jia J."/>
        </authorList>
    </citation>
    <scope>NUCLEOTIDE SEQUENCE [LARGE SCALE GENOMIC DNA]</scope>
    <source>
        <strain evidence="3">cv. AL8/78</strain>
    </source>
</reference>
<organism evidence="2 3">
    <name type="scientific">Aegilops tauschii subsp. strangulata</name>
    <name type="common">Goatgrass</name>
    <dbReference type="NCBI Taxonomy" id="200361"/>
    <lineage>
        <taxon>Eukaryota</taxon>
        <taxon>Viridiplantae</taxon>
        <taxon>Streptophyta</taxon>
        <taxon>Embryophyta</taxon>
        <taxon>Tracheophyta</taxon>
        <taxon>Spermatophyta</taxon>
        <taxon>Magnoliopsida</taxon>
        <taxon>Liliopsida</taxon>
        <taxon>Poales</taxon>
        <taxon>Poaceae</taxon>
        <taxon>BOP clade</taxon>
        <taxon>Pooideae</taxon>
        <taxon>Triticodae</taxon>
        <taxon>Triticeae</taxon>
        <taxon>Triticinae</taxon>
        <taxon>Aegilops</taxon>
    </lineage>
</organism>
<dbReference type="Proteomes" id="UP000015105">
    <property type="component" value="Chromosome 5D"/>
</dbReference>
<dbReference type="EnsemblPlants" id="AET5Gv20970700.11">
    <property type="protein sequence ID" value="AET5Gv20970700.11"/>
    <property type="gene ID" value="AET5Gv20970700"/>
</dbReference>
<feature type="signal peptide" evidence="1">
    <location>
        <begin position="1"/>
        <end position="24"/>
    </location>
</feature>
<evidence type="ECO:0000313" key="2">
    <source>
        <dbReference type="EnsemblPlants" id="AET5Gv20970700.2"/>
    </source>
</evidence>
<proteinExistence type="predicted"/>
<dbReference type="EnsemblPlants" id="AET5Gv20970700.9">
    <property type="protein sequence ID" value="AET5Gv20970700.9"/>
    <property type="gene ID" value="AET5Gv20970700"/>
</dbReference>
<reference evidence="2" key="3">
    <citation type="journal article" date="2017" name="Nature">
        <title>Genome sequence of the progenitor of the wheat D genome Aegilops tauschii.</title>
        <authorList>
            <person name="Luo M.C."/>
            <person name="Gu Y.Q."/>
            <person name="Puiu D."/>
            <person name="Wang H."/>
            <person name="Twardziok S.O."/>
            <person name="Deal K.R."/>
            <person name="Huo N."/>
            <person name="Zhu T."/>
            <person name="Wang L."/>
            <person name="Wang Y."/>
            <person name="McGuire P.E."/>
            <person name="Liu S."/>
            <person name="Long H."/>
            <person name="Ramasamy R.K."/>
            <person name="Rodriguez J.C."/>
            <person name="Van S.L."/>
            <person name="Yuan L."/>
            <person name="Wang Z."/>
            <person name="Xia Z."/>
            <person name="Xiao L."/>
            <person name="Anderson O.D."/>
            <person name="Ouyang S."/>
            <person name="Liang Y."/>
            <person name="Zimin A.V."/>
            <person name="Pertea G."/>
            <person name="Qi P."/>
            <person name="Bennetzen J.L."/>
            <person name="Dai X."/>
            <person name="Dawson M.W."/>
            <person name="Muller H.G."/>
            <person name="Kugler K."/>
            <person name="Rivarola-Duarte L."/>
            <person name="Spannagl M."/>
            <person name="Mayer K.F.X."/>
            <person name="Lu F.H."/>
            <person name="Bevan M.W."/>
            <person name="Leroy P."/>
            <person name="Li P."/>
            <person name="You F.M."/>
            <person name="Sun Q."/>
            <person name="Liu Z."/>
            <person name="Lyons E."/>
            <person name="Wicker T."/>
            <person name="Salzberg S.L."/>
            <person name="Devos K.M."/>
            <person name="Dvorak J."/>
        </authorList>
    </citation>
    <scope>NUCLEOTIDE SEQUENCE [LARGE SCALE GENOMIC DNA]</scope>
    <source>
        <strain evidence="2">cv. AL8/78</strain>
    </source>
</reference>
<evidence type="ECO:0000313" key="3">
    <source>
        <dbReference type="Proteomes" id="UP000015105"/>
    </source>
</evidence>
<protein>
    <submittedName>
        <fullName evidence="2">Uncharacterized protein</fullName>
    </submittedName>
</protein>
<reference evidence="2" key="4">
    <citation type="submission" date="2019-03" db="UniProtKB">
        <authorList>
            <consortium name="EnsemblPlants"/>
        </authorList>
    </citation>
    <scope>IDENTIFICATION</scope>
</reference>
<dbReference type="Gramene" id="AET5Gv20970700.2">
    <property type="protein sequence ID" value="AET5Gv20970700.2"/>
    <property type="gene ID" value="AET5Gv20970700"/>
</dbReference>
<feature type="chain" id="PRO_5042372637" evidence="1">
    <location>
        <begin position="25"/>
        <end position="118"/>
    </location>
</feature>
<keyword evidence="3" id="KW-1185">Reference proteome</keyword>
<name>A0A453LXY2_AEGTS</name>
<dbReference type="Gramene" id="AET5Gv20970700.11">
    <property type="protein sequence ID" value="AET5Gv20970700.11"/>
    <property type="gene ID" value="AET5Gv20970700"/>
</dbReference>
<sequence>TVDPHGWFAAFLLFAIDVDVGVRARAAELAVRLRGAPVLYCLKSSIRRSTRRRVIRRRRLPSSLFPSLLLASGSSSPASSRRPQVRGNEFASSAPFMSLSFFLGHSTTFAAAHQSQFG</sequence>
<evidence type="ECO:0000256" key="1">
    <source>
        <dbReference type="SAM" id="SignalP"/>
    </source>
</evidence>
<dbReference type="AlphaFoldDB" id="A0A453LXY2"/>
<reference evidence="3" key="1">
    <citation type="journal article" date="2014" name="Science">
        <title>Ancient hybridizations among the ancestral genomes of bread wheat.</title>
        <authorList>
            <consortium name="International Wheat Genome Sequencing Consortium,"/>
            <person name="Marcussen T."/>
            <person name="Sandve S.R."/>
            <person name="Heier L."/>
            <person name="Spannagl M."/>
            <person name="Pfeifer M."/>
            <person name="Jakobsen K.S."/>
            <person name="Wulff B.B."/>
            <person name="Steuernagel B."/>
            <person name="Mayer K.F."/>
            <person name="Olsen O.A."/>
        </authorList>
    </citation>
    <scope>NUCLEOTIDE SEQUENCE [LARGE SCALE GENOMIC DNA]</scope>
    <source>
        <strain evidence="3">cv. AL8/78</strain>
    </source>
</reference>
<dbReference type="EnsemblPlants" id="AET5Gv20970700.2">
    <property type="protein sequence ID" value="AET5Gv20970700.2"/>
    <property type="gene ID" value="AET5Gv20970700"/>
</dbReference>
<dbReference type="Gramene" id="AET5Gv20970700.9">
    <property type="protein sequence ID" value="AET5Gv20970700.9"/>
    <property type="gene ID" value="AET5Gv20970700"/>
</dbReference>
<reference evidence="2" key="5">
    <citation type="journal article" date="2021" name="G3 (Bethesda)">
        <title>Aegilops tauschii genome assembly Aet v5.0 features greater sequence contiguity and improved annotation.</title>
        <authorList>
            <person name="Wang L."/>
            <person name="Zhu T."/>
            <person name="Rodriguez J.C."/>
            <person name="Deal K.R."/>
            <person name="Dubcovsky J."/>
            <person name="McGuire P.E."/>
            <person name="Lux T."/>
            <person name="Spannagl M."/>
            <person name="Mayer K.F.X."/>
            <person name="Baldrich P."/>
            <person name="Meyers B.C."/>
            <person name="Huo N."/>
            <person name="Gu Y.Q."/>
            <person name="Zhou H."/>
            <person name="Devos K.M."/>
            <person name="Bennetzen J.L."/>
            <person name="Unver T."/>
            <person name="Budak H."/>
            <person name="Gulick P.J."/>
            <person name="Galiba G."/>
            <person name="Kalapos B."/>
            <person name="Nelson D.R."/>
            <person name="Li P."/>
            <person name="You F.M."/>
            <person name="Luo M.C."/>
            <person name="Dvorak J."/>
        </authorList>
    </citation>
    <scope>NUCLEOTIDE SEQUENCE [LARGE SCALE GENOMIC DNA]</scope>
    <source>
        <strain evidence="2">cv. AL8/78</strain>
    </source>
</reference>
<accession>A0A453LXY2</accession>
<keyword evidence="1" id="KW-0732">Signal</keyword>